<dbReference type="AlphaFoldDB" id="A0A419W6E3"/>
<dbReference type="Proteomes" id="UP000283387">
    <property type="component" value="Unassembled WGS sequence"/>
</dbReference>
<keyword evidence="2" id="KW-1185">Reference proteome</keyword>
<dbReference type="EMBL" id="RAPN01000001">
    <property type="protein sequence ID" value="RKD90952.1"/>
    <property type="molecule type" value="Genomic_DNA"/>
</dbReference>
<protein>
    <submittedName>
        <fullName evidence="1">Uncharacterized protein</fullName>
    </submittedName>
</protein>
<name>A0A419W6E3_9BACT</name>
<comment type="caution">
    <text evidence="1">The sequence shown here is derived from an EMBL/GenBank/DDBJ whole genome shotgun (WGS) entry which is preliminary data.</text>
</comment>
<proteinExistence type="predicted"/>
<organism evidence="1 2">
    <name type="scientific">Mangrovibacterium diazotrophicum</name>
    <dbReference type="NCBI Taxonomy" id="1261403"/>
    <lineage>
        <taxon>Bacteria</taxon>
        <taxon>Pseudomonadati</taxon>
        <taxon>Bacteroidota</taxon>
        <taxon>Bacteroidia</taxon>
        <taxon>Marinilabiliales</taxon>
        <taxon>Prolixibacteraceae</taxon>
        <taxon>Mangrovibacterium</taxon>
    </lineage>
</organism>
<evidence type="ECO:0000313" key="1">
    <source>
        <dbReference type="EMBL" id="RKD90952.1"/>
    </source>
</evidence>
<accession>A0A419W6E3</accession>
<gene>
    <name evidence="1" type="ORF">BC643_1299</name>
</gene>
<reference evidence="1 2" key="1">
    <citation type="submission" date="2018-09" db="EMBL/GenBank/DDBJ databases">
        <title>Genomic Encyclopedia of Archaeal and Bacterial Type Strains, Phase II (KMG-II): from individual species to whole genera.</title>
        <authorList>
            <person name="Goeker M."/>
        </authorList>
    </citation>
    <scope>NUCLEOTIDE SEQUENCE [LARGE SCALE GENOMIC DNA]</scope>
    <source>
        <strain evidence="1 2">DSM 27148</strain>
    </source>
</reference>
<sequence length="37" mass="4460">MHSFDYCNLADTRTVKGYNYNFILLTILNFHLCQENF</sequence>
<evidence type="ECO:0000313" key="2">
    <source>
        <dbReference type="Proteomes" id="UP000283387"/>
    </source>
</evidence>